<evidence type="ECO:0000256" key="1">
    <source>
        <dbReference type="ARBA" id="ARBA00022801"/>
    </source>
</evidence>
<dbReference type="InterPro" id="IPR011650">
    <property type="entry name" value="Peptidase_M20_dimer"/>
</dbReference>
<evidence type="ECO:0000256" key="2">
    <source>
        <dbReference type="PIRNR" id="PIRNR037226"/>
    </source>
</evidence>
<evidence type="ECO:0000259" key="3">
    <source>
        <dbReference type="Pfam" id="PF07687"/>
    </source>
</evidence>
<dbReference type="GO" id="GO:0046657">
    <property type="term" value="P:folic acid catabolic process"/>
    <property type="evidence" value="ECO:0007669"/>
    <property type="project" value="TreeGrafter"/>
</dbReference>
<sequence length="445" mass="47754">MTKSTTWKSEVCTAIDRRREDIINIGESIMDTPELGFKETQTAERVKQTFDQVGLSFEDGLAITGVKAVLRGAKEGPTIALMGELDALQVPDHPRADPTSGAAHACGHNAQIAGLMGAAMALTETGIAEHLAGNIVFFAVPAEEYVEINYRVGLVKEGKNTFLTGKQELIKLGHFDDIDMAVMIHSTSPVVSEGSMGIAPSSNGFLAKNIRFLGKASHAGIFPERGVNALCAAQLALSAINAQRETFRDQDCVRVHPIITKGGDLVNIIPAEVCMETYVRAKTPDAILDASHKVDRALRGAAMAMGCKVEIETVPGNLPLRNDPELAEIFRDTAGAVLGEENYRDYPHSGGSTDAGDLSQIMPVLHPMMTGAAGAHHQIDWCIADHERGYIAPAKTLAMMAVDLLSNDAAKAKGILDKSSPAMSKAEYLERQTSVFRTELYDGTK</sequence>
<evidence type="ECO:0000313" key="4">
    <source>
        <dbReference type="EMBL" id="QDT33021.1"/>
    </source>
</evidence>
<name>A0A517QN18_9PLAN</name>
<dbReference type="Pfam" id="PF01546">
    <property type="entry name" value="Peptidase_M20"/>
    <property type="match status" value="1"/>
</dbReference>
<evidence type="ECO:0000313" key="5">
    <source>
        <dbReference type="Proteomes" id="UP000315724"/>
    </source>
</evidence>
<dbReference type="InterPro" id="IPR002933">
    <property type="entry name" value="Peptidase_M20"/>
</dbReference>
<dbReference type="SUPFAM" id="SSF53187">
    <property type="entry name" value="Zn-dependent exopeptidases"/>
    <property type="match status" value="1"/>
</dbReference>
<accession>A0A517QN18</accession>
<keyword evidence="1 4" id="KW-0378">Hydrolase</keyword>
<dbReference type="PIRSF" id="PIRSF037226">
    <property type="entry name" value="Amidohydrolase_ACY1L2_prd"/>
    <property type="match status" value="1"/>
</dbReference>
<dbReference type="InterPro" id="IPR017144">
    <property type="entry name" value="Xaa-Arg_dipeptidase"/>
</dbReference>
<dbReference type="Gene3D" id="3.40.630.10">
    <property type="entry name" value="Zn peptidases"/>
    <property type="match status" value="1"/>
</dbReference>
<dbReference type="InterPro" id="IPR017439">
    <property type="entry name" value="Amidohydrolase"/>
</dbReference>
<dbReference type="InterPro" id="IPR052030">
    <property type="entry name" value="Peptidase_M20/M20A_hydrolases"/>
</dbReference>
<gene>
    <name evidence="4" type="primary">yxeP_3</name>
    <name evidence="4" type="ORF">Mal48_22730</name>
</gene>
<dbReference type="OrthoDB" id="9781032at2"/>
<organism evidence="4 5">
    <name type="scientific">Thalassoglobus polymorphus</name>
    <dbReference type="NCBI Taxonomy" id="2527994"/>
    <lineage>
        <taxon>Bacteria</taxon>
        <taxon>Pseudomonadati</taxon>
        <taxon>Planctomycetota</taxon>
        <taxon>Planctomycetia</taxon>
        <taxon>Planctomycetales</taxon>
        <taxon>Planctomycetaceae</taxon>
        <taxon>Thalassoglobus</taxon>
    </lineage>
</organism>
<dbReference type="GO" id="GO:0005737">
    <property type="term" value="C:cytoplasm"/>
    <property type="evidence" value="ECO:0007669"/>
    <property type="project" value="TreeGrafter"/>
</dbReference>
<dbReference type="PANTHER" id="PTHR30575">
    <property type="entry name" value="PEPTIDASE M20"/>
    <property type="match status" value="1"/>
</dbReference>
<dbReference type="PANTHER" id="PTHR30575:SF3">
    <property type="entry name" value="PEPTIDASE M20 DIMERISATION DOMAIN-CONTAINING PROTEIN"/>
    <property type="match status" value="1"/>
</dbReference>
<reference evidence="4 5" key="1">
    <citation type="submission" date="2019-02" db="EMBL/GenBank/DDBJ databases">
        <title>Deep-cultivation of Planctomycetes and their phenomic and genomic characterization uncovers novel biology.</title>
        <authorList>
            <person name="Wiegand S."/>
            <person name="Jogler M."/>
            <person name="Boedeker C."/>
            <person name="Pinto D."/>
            <person name="Vollmers J."/>
            <person name="Rivas-Marin E."/>
            <person name="Kohn T."/>
            <person name="Peeters S.H."/>
            <person name="Heuer A."/>
            <person name="Rast P."/>
            <person name="Oberbeckmann S."/>
            <person name="Bunk B."/>
            <person name="Jeske O."/>
            <person name="Meyerdierks A."/>
            <person name="Storesund J.E."/>
            <person name="Kallscheuer N."/>
            <person name="Luecker S."/>
            <person name="Lage O.M."/>
            <person name="Pohl T."/>
            <person name="Merkel B.J."/>
            <person name="Hornburger P."/>
            <person name="Mueller R.-W."/>
            <person name="Bruemmer F."/>
            <person name="Labrenz M."/>
            <person name="Spormann A.M."/>
            <person name="Op den Camp H."/>
            <person name="Overmann J."/>
            <person name="Amann R."/>
            <person name="Jetten M.S.M."/>
            <person name="Mascher T."/>
            <person name="Medema M.H."/>
            <person name="Devos D.P."/>
            <person name="Kaster A.-K."/>
            <person name="Ovreas L."/>
            <person name="Rohde M."/>
            <person name="Galperin M.Y."/>
            <person name="Jogler C."/>
        </authorList>
    </citation>
    <scope>NUCLEOTIDE SEQUENCE [LARGE SCALE GENOMIC DNA]</scope>
    <source>
        <strain evidence="4 5">Mal48</strain>
    </source>
</reference>
<dbReference type="InterPro" id="IPR036264">
    <property type="entry name" value="Bact_exopeptidase_dim_dom"/>
</dbReference>
<dbReference type="GO" id="GO:0071713">
    <property type="term" value="F:para-aminobenzoyl-glutamate hydrolase activity"/>
    <property type="evidence" value="ECO:0007669"/>
    <property type="project" value="TreeGrafter"/>
</dbReference>
<keyword evidence="5" id="KW-1185">Reference proteome</keyword>
<dbReference type="AlphaFoldDB" id="A0A517QN18"/>
<protein>
    <recommendedName>
        <fullName evidence="2">Peptidase M20 domain-containing protein 2</fullName>
    </recommendedName>
</protein>
<dbReference type="Gene3D" id="3.30.70.360">
    <property type="match status" value="1"/>
</dbReference>
<dbReference type="SUPFAM" id="SSF55031">
    <property type="entry name" value="Bacterial exopeptidase dimerisation domain"/>
    <property type="match status" value="1"/>
</dbReference>
<dbReference type="Proteomes" id="UP000315724">
    <property type="component" value="Chromosome"/>
</dbReference>
<comment type="similarity">
    <text evidence="2">Belongs to the peptidase M20A family.</text>
</comment>
<dbReference type="NCBIfam" id="TIGR01891">
    <property type="entry name" value="amidohydrolases"/>
    <property type="match status" value="1"/>
</dbReference>
<feature type="domain" description="Peptidase M20 dimerisation" evidence="3">
    <location>
        <begin position="204"/>
        <end position="298"/>
    </location>
</feature>
<dbReference type="GO" id="GO:0016805">
    <property type="term" value="F:dipeptidase activity"/>
    <property type="evidence" value="ECO:0007669"/>
    <property type="project" value="InterPro"/>
</dbReference>
<dbReference type="KEGG" id="tpol:Mal48_22730"/>
<dbReference type="Pfam" id="PF07687">
    <property type="entry name" value="M20_dimer"/>
    <property type="match status" value="1"/>
</dbReference>
<proteinExistence type="inferred from homology"/>
<dbReference type="EMBL" id="CP036267">
    <property type="protein sequence ID" value="QDT33021.1"/>
    <property type="molecule type" value="Genomic_DNA"/>
</dbReference>